<feature type="transmembrane region" description="Helical" evidence="2">
    <location>
        <begin position="114"/>
        <end position="147"/>
    </location>
</feature>
<evidence type="ECO:0000256" key="1">
    <source>
        <dbReference type="SAM" id="MobiDB-lite"/>
    </source>
</evidence>
<feature type="transmembrane region" description="Helical" evidence="2">
    <location>
        <begin position="57"/>
        <end position="82"/>
    </location>
</feature>
<feature type="transmembrane region" description="Helical" evidence="2">
    <location>
        <begin position="88"/>
        <end position="107"/>
    </location>
</feature>
<proteinExistence type="predicted"/>
<dbReference type="EMBL" id="CP035037">
    <property type="protein sequence ID" value="QAB17876.1"/>
    <property type="molecule type" value="Genomic_DNA"/>
</dbReference>
<organism evidence="3 4">
    <name type="scientific">Leucobacter muris</name>
    <dbReference type="NCBI Taxonomy" id="1935379"/>
    <lineage>
        <taxon>Bacteria</taxon>
        <taxon>Bacillati</taxon>
        <taxon>Actinomycetota</taxon>
        <taxon>Actinomycetes</taxon>
        <taxon>Micrococcales</taxon>
        <taxon>Microbacteriaceae</taxon>
        <taxon>Leucobacter</taxon>
    </lineage>
</organism>
<protein>
    <submittedName>
        <fullName evidence="3">DUF4233 domain-containing protein</fullName>
    </submittedName>
</protein>
<reference evidence="3 4" key="1">
    <citation type="submission" date="2019-01" db="EMBL/GenBank/DDBJ databases">
        <title>Leucobacter muris sp. nov. isolated from the nose of a laboratory mouse.</title>
        <authorList>
            <person name="Benga L."/>
            <person name="Sproeer C."/>
            <person name="Schumann P."/>
            <person name="Verbarg S."/>
            <person name="Bunk B."/>
            <person name="Engelhardt E."/>
            <person name="Benten P.M."/>
            <person name="Sager M."/>
        </authorList>
    </citation>
    <scope>NUCLEOTIDE SEQUENCE [LARGE SCALE GENOMIC DNA]</scope>
    <source>
        <strain evidence="3 4">DSM 101948</strain>
    </source>
</reference>
<gene>
    <name evidence="3" type="ORF">Leucomu_08085</name>
</gene>
<keyword evidence="4" id="KW-1185">Reference proteome</keyword>
<evidence type="ECO:0000256" key="2">
    <source>
        <dbReference type="SAM" id="Phobius"/>
    </source>
</evidence>
<evidence type="ECO:0000313" key="3">
    <source>
        <dbReference type="EMBL" id="QAB17876.1"/>
    </source>
</evidence>
<keyword evidence="2" id="KW-0472">Membrane</keyword>
<keyword evidence="2" id="KW-1133">Transmembrane helix</keyword>
<feature type="region of interest" description="Disordered" evidence="1">
    <location>
        <begin position="1"/>
        <end position="32"/>
    </location>
</feature>
<sequence length="168" mass="17700">MGDRVSRDNTVPEPAAGPGRENDSDDDLKLSPSETMAHNSAMRISGARRGAQSTQKALASIVLGFELIVVVLIGLSLFGLSVLEPRELGLYIGGGLGLLIIVALGIMRLGRAGIILGWIVHALMLATAILLPMALIVGLLFTGLWIYCMVKGAQIDRNRAAWLAAQGG</sequence>
<dbReference type="InterPro" id="IPR025327">
    <property type="entry name" value="DUF4233"/>
</dbReference>
<keyword evidence="2" id="KW-0812">Transmembrane</keyword>
<dbReference type="Proteomes" id="UP000285768">
    <property type="component" value="Chromosome"/>
</dbReference>
<evidence type="ECO:0000313" key="4">
    <source>
        <dbReference type="Proteomes" id="UP000285768"/>
    </source>
</evidence>
<name>A0ABX5QFT0_9MICO</name>
<accession>A0ABX5QFT0</accession>
<dbReference type="Pfam" id="PF14017">
    <property type="entry name" value="DUF4233"/>
    <property type="match status" value="1"/>
</dbReference>